<dbReference type="OrthoDB" id="270930at2759"/>
<evidence type="ECO:0000256" key="1">
    <source>
        <dbReference type="ARBA" id="ARBA00005648"/>
    </source>
</evidence>
<evidence type="ECO:0000313" key="5">
    <source>
        <dbReference type="Proteomes" id="UP001165121"/>
    </source>
</evidence>
<dbReference type="GO" id="GO:0030134">
    <property type="term" value="C:COPII-coated ER to Golgi transport vesicle"/>
    <property type="evidence" value="ECO:0007669"/>
    <property type="project" value="TreeGrafter"/>
</dbReference>
<dbReference type="Pfam" id="PF13850">
    <property type="entry name" value="ERGIC_N"/>
    <property type="match status" value="1"/>
</dbReference>
<protein>
    <submittedName>
        <fullName evidence="4">Unnamed protein product</fullName>
    </submittedName>
</protein>
<accession>A0A9W6XD70</accession>
<dbReference type="GO" id="GO:0005783">
    <property type="term" value="C:endoplasmic reticulum"/>
    <property type="evidence" value="ECO:0007669"/>
    <property type="project" value="TreeGrafter"/>
</dbReference>
<feature type="domain" description="Endoplasmic reticulum vesicle transporter N-terminal" evidence="3">
    <location>
        <begin position="12"/>
        <end position="101"/>
    </location>
</feature>
<keyword evidence="2" id="KW-0812">Transmembrane</keyword>
<dbReference type="AlphaFoldDB" id="A0A9W6XD70"/>
<evidence type="ECO:0000313" key="4">
    <source>
        <dbReference type="EMBL" id="GMF36560.1"/>
    </source>
</evidence>
<dbReference type="PANTHER" id="PTHR10984:SF25">
    <property type="entry name" value="ENDOPLASMIC RETICULUM-GOLGI INTERMEDIATE COMPARTMENT PROTEIN 3"/>
    <property type="match status" value="1"/>
</dbReference>
<name>A0A9W6XD70_9STRA</name>
<evidence type="ECO:0000259" key="3">
    <source>
        <dbReference type="Pfam" id="PF13850"/>
    </source>
</evidence>
<evidence type="ECO:0000256" key="2">
    <source>
        <dbReference type="SAM" id="Phobius"/>
    </source>
</evidence>
<proteinExistence type="inferred from homology"/>
<dbReference type="InterPro" id="IPR039542">
    <property type="entry name" value="Erv_N"/>
</dbReference>
<dbReference type="Proteomes" id="UP001165121">
    <property type="component" value="Unassembled WGS sequence"/>
</dbReference>
<comment type="similarity">
    <text evidence="1">Belongs to the ERGIC family.</text>
</comment>
<feature type="transmembrane region" description="Helical" evidence="2">
    <location>
        <begin position="34"/>
        <end position="55"/>
    </location>
</feature>
<keyword evidence="5" id="KW-1185">Reference proteome</keyword>
<keyword evidence="2" id="KW-0472">Membrane</keyword>
<organism evidence="4 5">
    <name type="scientific">Phytophthora fragariaefolia</name>
    <dbReference type="NCBI Taxonomy" id="1490495"/>
    <lineage>
        <taxon>Eukaryota</taxon>
        <taxon>Sar</taxon>
        <taxon>Stramenopiles</taxon>
        <taxon>Oomycota</taxon>
        <taxon>Peronosporomycetes</taxon>
        <taxon>Peronosporales</taxon>
        <taxon>Peronosporaceae</taxon>
        <taxon>Phytophthora</taxon>
    </lineage>
</organism>
<comment type="caution">
    <text evidence="4">The sequence shown here is derived from an EMBL/GenBank/DDBJ whole genome shotgun (WGS) entry which is preliminary data.</text>
</comment>
<gene>
    <name evidence="4" type="ORF">Pfra01_001000000</name>
</gene>
<dbReference type="InterPro" id="IPR045888">
    <property type="entry name" value="Erv"/>
</dbReference>
<dbReference type="PANTHER" id="PTHR10984">
    <property type="entry name" value="ENDOPLASMIC RETICULUM-GOLGI INTERMEDIATE COMPARTMENT PROTEIN"/>
    <property type="match status" value="1"/>
</dbReference>
<reference evidence="4" key="1">
    <citation type="submission" date="2023-04" db="EMBL/GenBank/DDBJ databases">
        <title>Phytophthora fragariaefolia NBRC 109709.</title>
        <authorList>
            <person name="Ichikawa N."/>
            <person name="Sato H."/>
            <person name="Tonouchi N."/>
        </authorList>
    </citation>
    <scope>NUCLEOTIDE SEQUENCE</scope>
    <source>
        <strain evidence="4">NBRC 109709</strain>
    </source>
</reference>
<sequence>MAAGGSSWPARLKALDAYPKTIEEFKVRTLQGGLFSLLAFACMALLLASELRFYVATDTADKMTVDGARHSAVAIHFDVEFPRMACSVVALESADMAGNVQHDIQHNIRKTPLDHLGQPLAEGAHDVMGGALTNHTELHGETDK</sequence>
<keyword evidence="2" id="KW-1133">Transmembrane helix</keyword>
<dbReference type="EMBL" id="BSXT01000951">
    <property type="protein sequence ID" value="GMF36560.1"/>
    <property type="molecule type" value="Genomic_DNA"/>
</dbReference>